<dbReference type="Pfam" id="PF03401">
    <property type="entry name" value="TctC"/>
    <property type="match status" value="1"/>
</dbReference>
<comment type="similarity">
    <text evidence="1">Belongs to the UPF0065 (bug) family.</text>
</comment>
<gene>
    <name evidence="2" type="ORF">GGD71_006688</name>
</gene>
<dbReference type="Gene3D" id="3.40.190.10">
    <property type="entry name" value="Periplasmic binding protein-like II"/>
    <property type="match status" value="1"/>
</dbReference>
<dbReference type="EMBL" id="JACIFZ010000016">
    <property type="protein sequence ID" value="MBB4225875.1"/>
    <property type="molecule type" value="Genomic_DNA"/>
</dbReference>
<dbReference type="Proteomes" id="UP000524450">
    <property type="component" value="Unassembled WGS sequence"/>
</dbReference>
<dbReference type="AlphaFoldDB" id="A0A840G055"/>
<reference evidence="2 3" key="1">
    <citation type="submission" date="2020-08" db="EMBL/GenBank/DDBJ databases">
        <title>Genomic Encyclopedia of Type Strains, Phase IV (KMG-V): Genome sequencing to study the core and pangenomes of soil and plant-associated prokaryotes.</title>
        <authorList>
            <person name="Whitman W."/>
        </authorList>
    </citation>
    <scope>NUCLEOTIDE SEQUENCE [LARGE SCALE GENOMIC DNA]</scope>
    <source>
        <strain evidence="2 3">34/80</strain>
    </source>
</reference>
<evidence type="ECO:0000313" key="3">
    <source>
        <dbReference type="Proteomes" id="UP000524450"/>
    </source>
</evidence>
<protein>
    <submittedName>
        <fullName evidence="2">Tripartite-type tricarboxylate transporter receptor subunit TctC</fullName>
    </submittedName>
</protein>
<evidence type="ECO:0000256" key="1">
    <source>
        <dbReference type="ARBA" id="ARBA00006987"/>
    </source>
</evidence>
<comment type="caution">
    <text evidence="2">The sequence shown here is derived from an EMBL/GenBank/DDBJ whole genome shotgun (WGS) entry which is preliminary data.</text>
</comment>
<evidence type="ECO:0000313" key="2">
    <source>
        <dbReference type="EMBL" id="MBB4225875.1"/>
    </source>
</evidence>
<dbReference type="PANTHER" id="PTHR42928:SF5">
    <property type="entry name" value="BLR1237 PROTEIN"/>
    <property type="match status" value="1"/>
</dbReference>
<organism evidence="2 3">
    <name type="scientific">Variovorax guangxiensis</name>
    <dbReference type="NCBI Taxonomy" id="1775474"/>
    <lineage>
        <taxon>Bacteria</taxon>
        <taxon>Pseudomonadati</taxon>
        <taxon>Pseudomonadota</taxon>
        <taxon>Betaproteobacteria</taxon>
        <taxon>Burkholderiales</taxon>
        <taxon>Comamonadaceae</taxon>
        <taxon>Variovorax</taxon>
    </lineage>
</organism>
<keyword evidence="2" id="KW-0675">Receptor</keyword>
<name>A0A840G055_9BURK</name>
<sequence>MRARQFGIRLVLVAAASWAAVGIGRASEPYPAKPITLIVPYPAGAAVDNAGRLIAQDLGKRLGQQVIIENVGGASGTIGAKKALRAPPDGYTLMLGNVSDMVLAPMIVKEAKYDGSDFTAIAKMLGGTAVIVAKPSFPANTTDELIAYAKANPEKVNMGSTGSATFQTLAALTFQQKAGIKFVEVPYKGGAPMTVDLMAGQLDVGAIALPSVLPYIRQGKLKSLGVLSLQRDVNAPDLPTVNESRYVKDVGATMWAGIVGPPKLPADVVERLNKAINEMMRSAEFKQSHAQLGSITFEPSTPAEFHKFISEEQGRYRRLIDVREK</sequence>
<dbReference type="Gene3D" id="3.40.190.150">
    <property type="entry name" value="Bordetella uptake gene, domain 1"/>
    <property type="match status" value="1"/>
</dbReference>
<dbReference type="InterPro" id="IPR042100">
    <property type="entry name" value="Bug_dom1"/>
</dbReference>
<dbReference type="CDD" id="cd07012">
    <property type="entry name" value="PBP2_Bug_TTT"/>
    <property type="match status" value="1"/>
</dbReference>
<dbReference type="RefSeq" id="WP_184642582.1">
    <property type="nucleotide sequence ID" value="NZ_JACIFZ010000016.1"/>
</dbReference>
<dbReference type="PANTHER" id="PTHR42928">
    <property type="entry name" value="TRICARBOXYLATE-BINDING PROTEIN"/>
    <property type="match status" value="1"/>
</dbReference>
<dbReference type="SUPFAM" id="SSF53850">
    <property type="entry name" value="Periplasmic binding protein-like II"/>
    <property type="match status" value="1"/>
</dbReference>
<accession>A0A840G055</accession>
<dbReference type="InterPro" id="IPR005064">
    <property type="entry name" value="BUG"/>
</dbReference>
<dbReference type="PIRSF" id="PIRSF017082">
    <property type="entry name" value="YflP"/>
    <property type="match status" value="1"/>
</dbReference>
<proteinExistence type="inferred from homology"/>